<evidence type="ECO:0000256" key="2">
    <source>
        <dbReference type="SAM" id="MobiDB-lite"/>
    </source>
</evidence>
<dbReference type="Pfam" id="PF13516">
    <property type="entry name" value="LRR_6"/>
    <property type="match status" value="1"/>
</dbReference>
<sequence length="255" mass="28875">MGRRRRNRRNARQEVACGSELMPRIGFYDDVPDSTIEQVYEKLACDEEYIVSNKTLDLGWRNLESPDAKGLGEILKKATNCVNLNLYVNELGPKGGKAIAEALPYMPKLVQIDLQQWQVKPEGAKYIADAVAAHPRIKSLKMHYNHLGWEGTEYIAKACTHHKTLTNLDLGDNGMDEMGARHIAAMLAKNTSITRLDLSKNEGLVDQPETKAWFQEEVAKIMKTRKTPLTLIMENSPGQKWHPNDKPPEAVKEYY</sequence>
<protein>
    <recommendedName>
        <fullName evidence="5">Distal membrane arm assembly complex 2-like protein</fullName>
    </recommendedName>
</protein>
<proteinExistence type="predicted"/>
<feature type="compositionally biased region" description="Basic and acidic residues" evidence="2">
    <location>
        <begin position="242"/>
        <end position="255"/>
    </location>
</feature>
<dbReference type="Proteomes" id="UP001515480">
    <property type="component" value="Unassembled WGS sequence"/>
</dbReference>
<dbReference type="AlphaFoldDB" id="A0AB34K2G3"/>
<dbReference type="PANTHER" id="PTHR24111">
    <property type="entry name" value="LEUCINE-RICH REPEAT-CONTAINING PROTEIN 34"/>
    <property type="match status" value="1"/>
</dbReference>
<dbReference type="Gene3D" id="3.80.10.10">
    <property type="entry name" value="Ribonuclease Inhibitor"/>
    <property type="match status" value="1"/>
</dbReference>
<organism evidence="3 4">
    <name type="scientific">Prymnesium parvum</name>
    <name type="common">Toxic golden alga</name>
    <dbReference type="NCBI Taxonomy" id="97485"/>
    <lineage>
        <taxon>Eukaryota</taxon>
        <taxon>Haptista</taxon>
        <taxon>Haptophyta</taxon>
        <taxon>Prymnesiophyceae</taxon>
        <taxon>Prymnesiales</taxon>
        <taxon>Prymnesiaceae</taxon>
        <taxon>Prymnesium</taxon>
    </lineage>
</organism>
<keyword evidence="4" id="KW-1185">Reference proteome</keyword>
<evidence type="ECO:0000313" key="4">
    <source>
        <dbReference type="Proteomes" id="UP001515480"/>
    </source>
</evidence>
<evidence type="ECO:0000256" key="1">
    <source>
        <dbReference type="ARBA" id="ARBA00022737"/>
    </source>
</evidence>
<name>A0AB34K2G3_PRYPA</name>
<keyword evidence="1" id="KW-0677">Repeat</keyword>
<dbReference type="SUPFAM" id="SSF52047">
    <property type="entry name" value="RNI-like"/>
    <property type="match status" value="1"/>
</dbReference>
<dbReference type="PANTHER" id="PTHR24111:SF0">
    <property type="entry name" value="LEUCINE-RICH REPEAT-CONTAINING PROTEIN"/>
    <property type="match status" value="1"/>
</dbReference>
<gene>
    <name evidence="3" type="ORF">AB1Y20_015969</name>
</gene>
<accession>A0AB34K2G3</accession>
<dbReference type="InterPro" id="IPR001611">
    <property type="entry name" value="Leu-rich_rpt"/>
</dbReference>
<evidence type="ECO:0000313" key="3">
    <source>
        <dbReference type="EMBL" id="KAL1527297.1"/>
    </source>
</evidence>
<dbReference type="EMBL" id="JBGBPQ010000003">
    <property type="protein sequence ID" value="KAL1527297.1"/>
    <property type="molecule type" value="Genomic_DNA"/>
</dbReference>
<reference evidence="3 4" key="1">
    <citation type="journal article" date="2024" name="Science">
        <title>Giant polyketide synthase enzymes in the biosynthesis of giant marine polyether toxins.</title>
        <authorList>
            <person name="Fallon T.R."/>
            <person name="Shende V.V."/>
            <person name="Wierzbicki I.H."/>
            <person name="Pendleton A.L."/>
            <person name="Watervoot N.F."/>
            <person name="Auber R.P."/>
            <person name="Gonzalez D.J."/>
            <person name="Wisecaver J.H."/>
            <person name="Moore B.S."/>
        </authorList>
    </citation>
    <scope>NUCLEOTIDE SEQUENCE [LARGE SCALE GENOMIC DNA]</scope>
    <source>
        <strain evidence="3 4">12B1</strain>
    </source>
</reference>
<dbReference type="InterPro" id="IPR052201">
    <property type="entry name" value="LRR-containing_regulator"/>
</dbReference>
<feature type="region of interest" description="Disordered" evidence="2">
    <location>
        <begin position="234"/>
        <end position="255"/>
    </location>
</feature>
<dbReference type="SMART" id="SM00368">
    <property type="entry name" value="LRR_RI"/>
    <property type="match status" value="4"/>
</dbReference>
<dbReference type="InterPro" id="IPR032675">
    <property type="entry name" value="LRR_dom_sf"/>
</dbReference>
<comment type="caution">
    <text evidence="3">The sequence shown here is derived from an EMBL/GenBank/DDBJ whole genome shotgun (WGS) entry which is preliminary data.</text>
</comment>
<evidence type="ECO:0008006" key="5">
    <source>
        <dbReference type="Google" id="ProtNLM"/>
    </source>
</evidence>